<organism evidence="2 3">
    <name type="scientific">Bimuria novae-zelandiae CBS 107.79</name>
    <dbReference type="NCBI Taxonomy" id="1447943"/>
    <lineage>
        <taxon>Eukaryota</taxon>
        <taxon>Fungi</taxon>
        <taxon>Dikarya</taxon>
        <taxon>Ascomycota</taxon>
        <taxon>Pezizomycotina</taxon>
        <taxon>Dothideomycetes</taxon>
        <taxon>Pleosporomycetidae</taxon>
        <taxon>Pleosporales</taxon>
        <taxon>Massarineae</taxon>
        <taxon>Didymosphaeriaceae</taxon>
        <taxon>Bimuria</taxon>
    </lineage>
</organism>
<evidence type="ECO:0000313" key="3">
    <source>
        <dbReference type="Proteomes" id="UP000800036"/>
    </source>
</evidence>
<dbReference type="AlphaFoldDB" id="A0A6A5VED1"/>
<feature type="compositionally biased region" description="Pro residues" evidence="1">
    <location>
        <begin position="1"/>
        <end position="12"/>
    </location>
</feature>
<gene>
    <name evidence="2" type="ORF">BU23DRAFT_552903</name>
</gene>
<evidence type="ECO:0000313" key="2">
    <source>
        <dbReference type="EMBL" id="KAF1975070.1"/>
    </source>
</evidence>
<feature type="region of interest" description="Disordered" evidence="1">
    <location>
        <begin position="1"/>
        <end position="92"/>
    </location>
</feature>
<name>A0A6A5VED1_9PLEO</name>
<proteinExistence type="predicted"/>
<keyword evidence="3" id="KW-1185">Reference proteome</keyword>
<evidence type="ECO:0000256" key="1">
    <source>
        <dbReference type="SAM" id="MobiDB-lite"/>
    </source>
</evidence>
<reference evidence="2" key="1">
    <citation type="journal article" date="2020" name="Stud. Mycol.">
        <title>101 Dothideomycetes genomes: a test case for predicting lifestyles and emergence of pathogens.</title>
        <authorList>
            <person name="Haridas S."/>
            <person name="Albert R."/>
            <person name="Binder M."/>
            <person name="Bloem J."/>
            <person name="Labutti K."/>
            <person name="Salamov A."/>
            <person name="Andreopoulos B."/>
            <person name="Baker S."/>
            <person name="Barry K."/>
            <person name="Bills G."/>
            <person name="Bluhm B."/>
            <person name="Cannon C."/>
            <person name="Castanera R."/>
            <person name="Culley D."/>
            <person name="Daum C."/>
            <person name="Ezra D."/>
            <person name="Gonzalez J."/>
            <person name="Henrissat B."/>
            <person name="Kuo A."/>
            <person name="Liang C."/>
            <person name="Lipzen A."/>
            <person name="Lutzoni F."/>
            <person name="Magnuson J."/>
            <person name="Mondo S."/>
            <person name="Nolan M."/>
            <person name="Ohm R."/>
            <person name="Pangilinan J."/>
            <person name="Park H.-J."/>
            <person name="Ramirez L."/>
            <person name="Alfaro M."/>
            <person name="Sun H."/>
            <person name="Tritt A."/>
            <person name="Yoshinaga Y."/>
            <person name="Zwiers L.-H."/>
            <person name="Turgeon B."/>
            <person name="Goodwin S."/>
            <person name="Spatafora J."/>
            <person name="Crous P."/>
            <person name="Grigoriev I."/>
        </authorList>
    </citation>
    <scope>NUCLEOTIDE SEQUENCE</scope>
    <source>
        <strain evidence="2">CBS 107.79</strain>
    </source>
</reference>
<sequence>MPTPKPPSPLQPPVKSTQERPRANEQQPSPMQLLTTSSFAVLGSDRSSPPPAEPQSPRNQPAQKHAQPSAVMVKTKEIQSVPERSAQSHAQPLTVELMLKSYQELGKNSEQVEKAWNQFRHQFEAGEPNWDTLSKICKRVKELILKTNKLREDWDTIGGTEVSYTA</sequence>
<protein>
    <submittedName>
        <fullName evidence="2">Uncharacterized protein</fullName>
    </submittedName>
</protein>
<accession>A0A6A5VED1</accession>
<dbReference type="EMBL" id="ML976672">
    <property type="protein sequence ID" value="KAF1975070.1"/>
    <property type="molecule type" value="Genomic_DNA"/>
</dbReference>
<feature type="compositionally biased region" description="Polar residues" evidence="1">
    <location>
        <begin position="24"/>
        <end position="39"/>
    </location>
</feature>
<dbReference type="Proteomes" id="UP000800036">
    <property type="component" value="Unassembled WGS sequence"/>
</dbReference>